<organism evidence="2 3">
    <name type="scientific">Actinophytocola xinjiangensis</name>
    <dbReference type="NCBI Taxonomy" id="485602"/>
    <lineage>
        <taxon>Bacteria</taxon>
        <taxon>Bacillati</taxon>
        <taxon>Actinomycetota</taxon>
        <taxon>Actinomycetes</taxon>
        <taxon>Pseudonocardiales</taxon>
        <taxon>Pseudonocardiaceae</taxon>
    </lineage>
</organism>
<keyword evidence="3" id="KW-1185">Reference proteome</keyword>
<comment type="caution">
    <text evidence="2">The sequence shown here is derived from an EMBL/GenBank/DDBJ whole genome shotgun (WGS) entry which is preliminary data.</text>
</comment>
<dbReference type="InterPro" id="IPR001845">
    <property type="entry name" value="HTH_ArsR_DNA-bd_dom"/>
</dbReference>
<dbReference type="OrthoDB" id="3730926at2"/>
<proteinExistence type="predicted"/>
<evidence type="ECO:0000313" key="2">
    <source>
        <dbReference type="EMBL" id="OLF06955.1"/>
    </source>
</evidence>
<dbReference type="InterPro" id="IPR036390">
    <property type="entry name" value="WH_DNA-bd_sf"/>
</dbReference>
<dbReference type="AlphaFoldDB" id="A0A7Z0WGY9"/>
<sequence>MGHFHPSVDQLRIDTVLASLGHPIRLAIVRALAHGGDDGLACGTIDLGVTKATATHHWRALCEAGVIRQWQVGRNHYVALRRGELESRFPGLLDLVIADDLAPP</sequence>
<dbReference type="CDD" id="cd00090">
    <property type="entry name" value="HTH_ARSR"/>
    <property type="match status" value="1"/>
</dbReference>
<protein>
    <recommendedName>
        <fullName evidence="1">HTH arsR-type domain-containing protein</fullName>
    </recommendedName>
</protein>
<feature type="domain" description="HTH arsR-type" evidence="1">
    <location>
        <begin position="5"/>
        <end position="100"/>
    </location>
</feature>
<name>A0A7Z0WGY9_9PSEU</name>
<dbReference type="Proteomes" id="UP000185696">
    <property type="component" value="Unassembled WGS sequence"/>
</dbReference>
<evidence type="ECO:0000259" key="1">
    <source>
        <dbReference type="PROSITE" id="PS50987"/>
    </source>
</evidence>
<reference evidence="2 3" key="1">
    <citation type="submission" date="2016-12" db="EMBL/GenBank/DDBJ databases">
        <title>The draft genome sequence of Actinophytocola xinjiangensis.</title>
        <authorList>
            <person name="Wang W."/>
            <person name="Yuan L."/>
        </authorList>
    </citation>
    <scope>NUCLEOTIDE SEQUENCE [LARGE SCALE GENOMIC DNA]</scope>
    <source>
        <strain evidence="2 3">CGMCC 4.4663</strain>
    </source>
</reference>
<evidence type="ECO:0000313" key="3">
    <source>
        <dbReference type="Proteomes" id="UP000185696"/>
    </source>
</evidence>
<dbReference type="Gene3D" id="1.10.10.10">
    <property type="entry name" value="Winged helix-like DNA-binding domain superfamily/Winged helix DNA-binding domain"/>
    <property type="match status" value="1"/>
</dbReference>
<dbReference type="Pfam" id="PF12840">
    <property type="entry name" value="HTH_20"/>
    <property type="match status" value="1"/>
</dbReference>
<dbReference type="GO" id="GO:0003700">
    <property type="term" value="F:DNA-binding transcription factor activity"/>
    <property type="evidence" value="ECO:0007669"/>
    <property type="project" value="InterPro"/>
</dbReference>
<dbReference type="InterPro" id="IPR036388">
    <property type="entry name" value="WH-like_DNA-bd_sf"/>
</dbReference>
<dbReference type="InterPro" id="IPR011991">
    <property type="entry name" value="ArsR-like_HTH"/>
</dbReference>
<dbReference type="RefSeq" id="WP_075136256.1">
    <property type="nucleotide sequence ID" value="NZ_MSIF01000018.1"/>
</dbReference>
<gene>
    <name evidence="2" type="ORF">BLA60_29270</name>
</gene>
<dbReference type="SUPFAM" id="SSF46785">
    <property type="entry name" value="Winged helix' DNA-binding domain"/>
    <property type="match status" value="1"/>
</dbReference>
<dbReference type="PROSITE" id="PS50987">
    <property type="entry name" value="HTH_ARSR_2"/>
    <property type="match status" value="1"/>
</dbReference>
<dbReference type="EMBL" id="MSIF01000018">
    <property type="protein sequence ID" value="OLF06955.1"/>
    <property type="molecule type" value="Genomic_DNA"/>
</dbReference>
<accession>A0A7Z0WGY9</accession>
<dbReference type="SMART" id="SM00418">
    <property type="entry name" value="HTH_ARSR"/>
    <property type="match status" value="1"/>
</dbReference>